<dbReference type="AlphaFoldDB" id="A0A133VNK0"/>
<proteinExistence type="predicted"/>
<evidence type="ECO:0000313" key="1">
    <source>
        <dbReference type="EMBL" id="KXB07993.1"/>
    </source>
</evidence>
<evidence type="ECO:0000313" key="2">
    <source>
        <dbReference type="Proteomes" id="UP000070256"/>
    </source>
</evidence>
<protein>
    <submittedName>
        <fullName evidence="1">Uncharacterized protein</fullName>
    </submittedName>
</protein>
<organism evidence="1 2">
    <name type="scientific">candidate division MSBL1 archaeon SCGC-AAA385D11</name>
    <dbReference type="NCBI Taxonomy" id="1698286"/>
    <lineage>
        <taxon>Archaea</taxon>
        <taxon>Methanobacteriati</taxon>
        <taxon>Methanobacteriota</taxon>
        <taxon>candidate division MSBL1</taxon>
    </lineage>
</organism>
<dbReference type="Proteomes" id="UP000070256">
    <property type="component" value="Unassembled WGS sequence"/>
</dbReference>
<gene>
    <name evidence="1" type="ORF">AKJ58_01265</name>
</gene>
<keyword evidence="2" id="KW-1185">Reference proteome</keyword>
<comment type="caution">
    <text evidence="1">The sequence shown here is derived from an EMBL/GenBank/DDBJ whole genome shotgun (WGS) entry which is preliminary data.</text>
</comment>
<reference evidence="1 2" key="1">
    <citation type="journal article" date="2016" name="Sci. Rep.">
        <title>Metabolic traits of an uncultured archaeal lineage -MSBL1- from brine pools of the Red Sea.</title>
        <authorList>
            <person name="Mwirichia R."/>
            <person name="Alam I."/>
            <person name="Rashid M."/>
            <person name="Vinu M."/>
            <person name="Ba-Alawi W."/>
            <person name="Anthony Kamau A."/>
            <person name="Kamanda Ngugi D."/>
            <person name="Goker M."/>
            <person name="Klenk H.P."/>
            <person name="Bajic V."/>
            <person name="Stingl U."/>
        </authorList>
    </citation>
    <scope>NUCLEOTIDE SEQUENCE [LARGE SCALE GENOMIC DNA]</scope>
    <source>
        <strain evidence="1">SCGC-AAA385D11</strain>
    </source>
</reference>
<name>A0A133VNK0_9EURY</name>
<dbReference type="EMBL" id="LHYK01000018">
    <property type="protein sequence ID" value="KXB07993.1"/>
    <property type="molecule type" value="Genomic_DNA"/>
</dbReference>
<accession>A0A133VNK0</accession>
<sequence>MSFEDLESDEESAIHDLAWRLVFRELSNEEMVQLAYEIVLCSMMDRNCRNRALKALKDVVG</sequence>